<dbReference type="Proteomes" id="UP001144157">
    <property type="component" value="Unassembled WGS sequence"/>
</dbReference>
<comment type="caution">
    <text evidence="1">The sequence shown here is derived from an EMBL/GenBank/DDBJ whole genome shotgun (WGS) entry which is preliminary data.</text>
</comment>
<evidence type="ECO:0000313" key="2">
    <source>
        <dbReference type="Proteomes" id="UP001144157"/>
    </source>
</evidence>
<evidence type="ECO:0000313" key="1">
    <source>
        <dbReference type="EMBL" id="GLA88982.1"/>
    </source>
</evidence>
<accession>A0A9W6AWY3</accession>
<dbReference type="EMBL" id="BRPE01000015">
    <property type="protein sequence ID" value="GLA88982.1"/>
    <property type="molecule type" value="Genomic_DNA"/>
</dbReference>
<protein>
    <submittedName>
        <fullName evidence="1">Uncharacterized protein</fullName>
    </submittedName>
</protein>
<proteinExistence type="predicted"/>
<sequence>MVGLRWLPLTAEKEKMNRVSSAQLVKAPTRGPRKAVVAKIPAGVVGVGGATLAGVAADHAVMKASIMVPESIMEGWISIREGVTNAFHHSKTPEVKVGETAHIKGISRTHQWSSIWHFTQIFGIIRIGAIEDNALIAAYAADERRHMGLA</sequence>
<name>A0A9W6AWY3_ASPTU</name>
<gene>
    <name evidence="1" type="ORF">AtubIFM56815_003450</name>
</gene>
<reference evidence="1" key="1">
    <citation type="submission" date="2022-07" db="EMBL/GenBank/DDBJ databases">
        <title>Taxonomy of Aspergillus series Nigri: significant species reduction supported by multi-species coalescent approaches.</title>
        <authorList>
            <person name="Bian C."/>
            <person name="Kusuya Y."/>
            <person name="Sklenar F."/>
            <person name="D'hooge E."/>
            <person name="Yaguchi T."/>
            <person name="Takahashi H."/>
            <person name="Hubka V."/>
        </authorList>
    </citation>
    <scope>NUCLEOTIDE SEQUENCE</scope>
    <source>
        <strain evidence="1">IFM 56815</strain>
    </source>
</reference>
<dbReference type="AlphaFoldDB" id="A0A9W6AWY3"/>
<organism evidence="1 2">
    <name type="scientific">Aspergillus tubingensis</name>
    <dbReference type="NCBI Taxonomy" id="5068"/>
    <lineage>
        <taxon>Eukaryota</taxon>
        <taxon>Fungi</taxon>
        <taxon>Dikarya</taxon>
        <taxon>Ascomycota</taxon>
        <taxon>Pezizomycotina</taxon>
        <taxon>Eurotiomycetes</taxon>
        <taxon>Eurotiomycetidae</taxon>
        <taxon>Eurotiales</taxon>
        <taxon>Aspergillaceae</taxon>
        <taxon>Aspergillus</taxon>
        <taxon>Aspergillus subgen. Circumdati</taxon>
    </lineage>
</organism>